<dbReference type="PANTHER" id="PTHR33376">
    <property type="match status" value="1"/>
</dbReference>
<protein>
    <submittedName>
        <fullName evidence="3">TRAP-type C4-dicarboxylate transport system substrate-binding protein</fullName>
    </submittedName>
</protein>
<accession>A0A7W6KN75</accession>
<dbReference type="NCBIfam" id="NF037995">
    <property type="entry name" value="TRAP_S1"/>
    <property type="match status" value="1"/>
</dbReference>
<name>A0A7W6KN75_9HYPH</name>
<feature type="chain" id="PRO_5031066515" evidence="2">
    <location>
        <begin position="23"/>
        <end position="371"/>
    </location>
</feature>
<dbReference type="Proteomes" id="UP000530571">
    <property type="component" value="Unassembled WGS sequence"/>
</dbReference>
<sequence length="371" mass="40163">MSKRLTLALAAAAMIGGGPAIATDFTYSSWTPPAAPNNRLGTVPMFERITEELAGTEDAITFQNFMGGQLFNNATTLPAIRDGIVDGGVLVPAYNSAELKTHVTLGETQALVNDGLSGAAAATETLLMNCPGCLSEYAAQNAIPMGSYASTPYYLMCNFEVTGIDALRGKRSAEGNPMFNRWAQRMGMSRQSLSPPDFQQALQRGTVDCVFAPKDWLVAYSLSDVVVSIVDDTSHGAFSAVVLMAMNQDTWGALSEPQREAFRKEMPKAIMDVTNGYYVDEARGMAAAEEEGIILVNLGEEYAQAWSDFQQSERAEIIQAANARGVENAEALVNDFTALLAEWEAIADELDHDPEAIAERMYERIFSKASF</sequence>
<evidence type="ECO:0000256" key="1">
    <source>
        <dbReference type="ARBA" id="ARBA00022729"/>
    </source>
</evidence>
<dbReference type="AlphaFoldDB" id="A0A7W6KN75"/>
<organism evidence="3 4">
    <name type="scientific">Martelella radicis</name>
    <dbReference type="NCBI Taxonomy" id="1397476"/>
    <lineage>
        <taxon>Bacteria</taxon>
        <taxon>Pseudomonadati</taxon>
        <taxon>Pseudomonadota</taxon>
        <taxon>Alphaproteobacteria</taxon>
        <taxon>Hyphomicrobiales</taxon>
        <taxon>Aurantimonadaceae</taxon>
        <taxon>Martelella</taxon>
    </lineage>
</organism>
<comment type="caution">
    <text evidence="3">The sequence shown here is derived from an EMBL/GenBank/DDBJ whole genome shotgun (WGS) entry which is preliminary data.</text>
</comment>
<dbReference type="EMBL" id="JACIDZ010000020">
    <property type="protein sequence ID" value="MBB4124308.1"/>
    <property type="molecule type" value="Genomic_DNA"/>
</dbReference>
<keyword evidence="1 2" id="KW-0732">Signal</keyword>
<dbReference type="GO" id="GO:0055085">
    <property type="term" value="P:transmembrane transport"/>
    <property type="evidence" value="ECO:0007669"/>
    <property type="project" value="InterPro"/>
</dbReference>
<dbReference type="PANTHER" id="PTHR33376:SF15">
    <property type="entry name" value="BLL6794 PROTEIN"/>
    <property type="match status" value="1"/>
</dbReference>
<dbReference type="Gene3D" id="3.40.190.170">
    <property type="entry name" value="Bacterial extracellular solute-binding protein, family 7"/>
    <property type="match status" value="1"/>
</dbReference>
<evidence type="ECO:0000313" key="4">
    <source>
        <dbReference type="Proteomes" id="UP000530571"/>
    </source>
</evidence>
<feature type="signal peptide" evidence="2">
    <location>
        <begin position="1"/>
        <end position="22"/>
    </location>
</feature>
<proteinExistence type="predicted"/>
<dbReference type="InterPro" id="IPR038404">
    <property type="entry name" value="TRAP_DctP_sf"/>
</dbReference>
<reference evidence="3 4" key="1">
    <citation type="submission" date="2020-08" db="EMBL/GenBank/DDBJ databases">
        <title>Genomic Encyclopedia of Type Strains, Phase IV (KMG-IV): sequencing the most valuable type-strain genomes for metagenomic binning, comparative biology and taxonomic classification.</title>
        <authorList>
            <person name="Goeker M."/>
        </authorList>
    </citation>
    <scope>NUCLEOTIDE SEQUENCE [LARGE SCALE GENOMIC DNA]</scope>
    <source>
        <strain evidence="3 4">DSM 28101</strain>
    </source>
</reference>
<dbReference type="Pfam" id="PF03480">
    <property type="entry name" value="DctP"/>
    <property type="match status" value="1"/>
</dbReference>
<evidence type="ECO:0000256" key="2">
    <source>
        <dbReference type="SAM" id="SignalP"/>
    </source>
</evidence>
<dbReference type="CDD" id="cd13666">
    <property type="entry name" value="PBP2_TRAP_DctP_like_1"/>
    <property type="match status" value="1"/>
</dbReference>
<gene>
    <name evidence="3" type="ORF">GGR30_004264</name>
</gene>
<dbReference type="InterPro" id="IPR018389">
    <property type="entry name" value="DctP_fam"/>
</dbReference>
<evidence type="ECO:0000313" key="3">
    <source>
        <dbReference type="EMBL" id="MBB4124308.1"/>
    </source>
</evidence>
<dbReference type="RefSeq" id="WP_183490870.1">
    <property type="nucleotide sequence ID" value="NZ_JACIDZ010000020.1"/>
</dbReference>
<keyword evidence="4" id="KW-1185">Reference proteome</keyword>